<evidence type="ECO:0000313" key="3">
    <source>
        <dbReference type="EMBL" id="QFY62447.1"/>
    </source>
</evidence>
<evidence type="ECO:0000256" key="1">
    <source>
        <dbReference type="SAM" id="MobiDB-lite"/>
    </source>
</evidence>
<dbReference type="AlphaFoldDB" id="A0A5Q0CER3"/>
<feature type="transmembrane region" description="Helical" evidence="2">
    <location>
        <begin position="39"/>
        <end position="63"/>
    </location>
</feature>
<gene>
    <name evidence="3" type="ORF">FZ934_12415</name>
</gene>
<dbReference type="OrthoDB" id="166547at2"/>
<protein>
    <submittedName>
        <fullName evidence="3">DUF2177 family protein</fullName>
    </submittedName>
</protein>
<organism evidence="3 4">
    <name type="scientific">Rhizobium grahamii</name>
    <dbReference type="NCBI Taxonomy" id="1120045"/>
    <lineage>
        <taxon>Bacteria</taxon>
        <taxon>Pseudomonadati</taxon>
        <taxon>Pseudomonadota</taxon>
        <taxon>Alphaproteobacteria</taxon>
        <taxon>Hyphomicrobiales</taxon>
        <taxon>Rhizobiaceae</taxon>
        <taxon>Rhizobium/Agrobacterium group</taxon>
        <taxon>Rhizobium</taxon>
    </lineage>
</organism>
<evidence type="ECO:0000256" key="2">
    <source>
        <dbReference type="SAM" id="Phobius"/>
    </source>
</evidence>
<dbReference type="Proteomes" id="UP000326881">
    <property type="component" value="Chromosome"/>
</dbReference>
<dbReference type="Pfam" id="PF09945">
    <property type="entry name" value="DUF2177"/>
    <property type="match status" value="1"/>
</dbReference>
<keyword evidence="4" id="KW-1185">Reference proteome</keyword>
<evidence type="ECO:0000313" key="4">
    <source>
        <dbReference type="Proteomes" id="UP000326881"/>
    </source>
</evidence>
<name>A0A5Q0CER3_9HYPH</name>
<feature type="region of interest" description="Disordered" evidence="1">
    <location>
        <begin position="65"/>
        <end position="84"/>
    </location>
</feature>
<dbReference type="EMBL" id="CP043498">
    <property type="protein sequence ID" value="QFY62447.1"/>
    <property type="molecule type" value="Genomic_DNA"/>
</dbReference>
<keyword evidence="2" id="KW-1133">Transmembrane helix</keyword>
<keyword evidence="2" id="KW-0812">Transmembrane</keyword>
<reference evidence="3 4" key="1">
    <citation type="submission" date="2019-08" db="EMBL/GenBank/DDBJ databases">
        <title>Prosopis cineraria nodule microbiome.</title>
        <authorList>
            <person name="Ali R."/>
            <person name="Chaluvadi S.R."/>
            <person name="Wang X."/>
        </authorList>
    </citation>
    <scope>NUCLEOTIDE SEQUENCE [LARGE SCALE GENOMIC DNA]</scope>
    <source>
        <strain evidence="3 4">BG7</strain>
    </source>
</reference>
<proteinExistence type="predicted"/>
<keyword evidence="2" id="KW-0472">Membrane</keyword>
<dbReference type="KEGG" id="rgr:FZ934_12415"/>
<dbReference type="InterPro" id="IPR018687">
    <property type="entry name" value="DUF2177_membr"/>
</dbReference>
<accession>A0A5Q0CER3</accession>
<sequence>MKRVLVPYFVTLVVFVAIDPVWPSVMANRLYQPVMADMLFSAFRLAAAVAFYLFYSVGLTFLAKHQTDSPQSQERALRRPRCWG</sequence>